<feature type="transmembrane region" description="Helical" evidence="1">
    <location>
        <begin position="244"/>
        <end position="263"/>
    </location>
</feature>
<keyword evidence="1" id="KW-0472">Membrane</keyword>
<keyword evidence="1" id="KW-0812">Transmembrane</keyword>
<accession>A0A4R9GII9</accession>
<keyword evidence="3" id="KW-1185">Reference proteome</keyword>
<keyword evidence="1" id="KW-1133">Transmembrane helix</keyword>
<proteinExistence type="predicted"/>
<comment type="caution">
    <text evidence="2">The sequence shown here is derived from an EMBL/GenBank/DDBJ whole genome shotgun (WGS) entry which is preliminary data.</text>
</comment>
<feature type="transmembrane region" description="Helical" evidence="1">
    <location>
        <begin position="219"/>
        <end position="237"/>
    </location>
</feature>
<organism evidence="2 3">
    <name type="scientific">Leptospira fletcheri</name>
    <dbReference type="NCBI Taxonomy" id="2484981"/>
    <lineage>
        <taxon>Bacteria</taxon>
        <taxon>Pseudomonadati</taxon>
        <taxon>Spirochaetota</taxon>
        <taxon>Spirochaetia</taxon>
        <taxon>Leptospirales</taxon>
        <taxon>Leptospiraceae</taxon>
        <taxon>Leptospira</taxon>
    </lineage>
</organism>
<evidence type="ECO:0000313" key="3">
    <source>
        <dbReference type="Proteomes" id="UP000298458"/>
    </source>
</evidence>
<evidence type="ECO:0000256" key="1">
    <source>
        <dbReference type="SAM" id="Phobius"/>
    </source>
</evidence>
<name>A0A4R9GII9_9LEPT</name>
<feature type="transmembrane region" description="Helical" evidence="1">
    <location>
        <begin position="20"/>
        <end position="36"/>
    </location>
</feature>
<dbReference type="Proteomes" id="UP000298458">
    <property type="component" value="Unassembled WGS sequence"/>
</dbReference>
<sequence>MAFSFILSTGRGFFRRKDLLFPDILASVVCLLVLCIGSRNLVLVGIALGVSWALGAVAYFLFTGQKSYGLYWVNQGLYFSLLVPQDQRYSLQIVFAVLIGFGLWWTAERNLRVRFPLALVQISVFLPLYLLPGISFWEESMGSRFRDPNFVDFYTSGIFANLPLSGVRFSALEAAGGYGVILLLPILLKRPLAFLLWIFFGASLCFWTVKSGIPASEFVSEPVWGASVAFAFALSLPGRNTESALPISFLALLPVAAGIFLLSPETVPAFTWVPSFFFIESVLIRIFLGDRIEKHEPADGFN</sequence>
<feature type="transmembrane region" description="Helical" evidence="1">
    <location>
        <begin position="269"/>
        <end position="288"/>
    </location>
</feature>
<protein>
    <submittedName>
        <fullName evidence="2">Uncharacterized protein</fullName>
    </submittedName>
</protein>
<gene>
    <name evidence="2" type="ORF">EHO60_08130</name>
</gene>
<feature type="transmembrane region" description="Helical" evidence="1">
    <location>
        <begin position="169"/>
        <end position="187"/>
    </location>
</feature>
<evidence type="ECO:0000313" key="2">
    <source>
        <dbReference type="EMBL" id="TGK12221.1"/>
    </source>
</evidence>
<dbReference type="OrthoDB" id="343626at2"/>
<feature type="transmembrane region" description="Helical" evidence="1">
    <location>
        <begin position="117"/>
        <end position="137"/>
    </location>
</feature>
<feature type="transmembrane region" description="Helical" evidence="1">
    <location>
        <begin position="41"/>
        <end position="62"/>
    </location>
</feature>
<dbReference type="EMBL" id="RQET01000004">
    <property type="protein sequence ID" value="TGK12221.1"/>
    <property type="molecule type" value="Genomic_DNA"/>
</dbReference>
<feature type="transmembrane region" description="Helical" evidence="1">
    <location>
        <begin position="194"/>
        <end position="213"/>
    </location>
</feature>
<reference evidence="2" key="1">
    <citation type="journal article" date="2019" name="PLoS Negl. Trop. Dis.">
        <title>Revisiting the worldwide diversity of Leptospira species in the environment.</title>
        <authorList>
            <person name="Vincent A.T."/>
            <person name="Schiettekatte O."/>
            <person name="Bourhy P."/>
            <person name="Veyrier F.J."/>
            <person name="Picardeau M."/>
        </authorList>
    </citation>
    <scope>NUCLEOTIDE SEQUENCE [LARGE SCALE GENOMIC DNA]</scope>
    <source>
        <strain evidence="2">SSW15</strain>
    </source>
</reference>
<feature type="transmembrane region" description="Helical" evidence="1">
    <location>
        <begin position="89"/>
        <end position="105"/>
    </location>
</feature>
<dbReference type="AlphaFoldDB" id="A0A4R9GII9"/>